<name>A0A024QHC3_9BACI</name>
<dbReference type="InterPro" id="IPR051933">
    <property type="entry name" value="Resuscitation_pf_RpfB"/>
</dbReference>
<dbReference type="InterPro" id="IPR036908">
    <property type="entry name" value="RlpA-like_sf"/>
</dbReference>
<dbReference type="Gene3D" id="2.40.40.10">
    <property type="entry name" value="RlpA-like domain"/>
    <property type="match status" value="1"/>
</dbReference>
<dbReference type="Pfam" id="PF06725">
    <property type="entry name" value="3D"/>
    <property type="match status" value="1"/>
</dbReference>
<dbReference type="GO" id="GO:0019867">
    <property type="term" value="C:outer membrane"/>
    <property type="evidence" value="ECO:0007669"/>
    <property type="project" value="InterPro"/>
</dbReference>
<gene>
    <name evidence="4" type="primary">yocH_4</name>
    <name evidence="4" type="ORF">BN990_04273</name>
</gene>
<dbReference type="GO" id="GO:0004553">
    <property type="term" value="F:hydrolase activity, hydrolyzing O-glycosyl compounds"/>
    <property type="evidence" value="ECO:0007669"/>
    <property type="project" value="InterPro"/>
</dbReference>
<dbReference type="EMBL" id="CCDP010000003">
    <property type="protein sequence ID" value="CDQ41894.1"/>
    <property type="molecule type" value="Genomic_DNA"/>
</dbReference>
<comment type="caution">
    <text evidence="4">The sequence shown here is derived from an EMBL/GenBank/DDBJ whole genome shotgun (WGS) entry which is preliminary data.</text>
</comment>
<protein>
    <submittedName>
        <fullName evidence="4">Cell wall-binding protein YocH</fullName>
    </submittedName>
</protein>
<evidence type="ECO:0000259" key="3">
    <source>
        <dbReference type="Pfam" id="PF06725"/>
    </source>
</evidence>
<dbReference type="PANTHER" id="PTHR39160">
    <property type="entry name" value="CELL WALL-BINDING PROTEIN YOCH"/>
    <property type="match status" value="1"/>
</dbReference>
<feature type="domain" description="3D" evidence="3">
    <location>
        <begin position="167"/>
        <end position="228"/>
    </location>
</feature>
<accession>A0A024QHC3</accession>
<evidence type="ECO:0000256" key="2">
    <source>
        <dbReference type="SAM" id="Coils"/>
    </source>
</evidence>
<dbReference type="RefSeq" id="WP_051739363.1">
    <property type="nucleotide sequence ID" value="NZ_BNER01000008.1"/>
</dbReference>
<dbReference type="STRING" id="1462526.BN990_04273"/>
<dbReference type="PANTHER" id="PTHR39160:SF4">
    <property type="entry name" value="RESUSCITATION-PROMOTING FACTOR RPFB"/>
    <property type="match status" value="1"/>
</dbReference>
<keyword evidence="2" id="KW-0175">Coiled coil</keyword>
<reference evidence="4 5" key="1">
    <citation type="submission" date="2014-03" db="EMBL/GenBank/DDBJ databases">
        <authorList>
            <person name="Urmite Genomes U."/>
        </authorList>
    </citation>
    <scope>NUCLEOTIDE SEQUENCE [LARGE SCALE GENOMIC DNA]</scope>
    <source>
        <strain evidence="4 5">Vm-5</strain>
    </source>
</reference>
<dbReference type="CDD" id="cd14667">
    <property type="entry name" value="3D_containing_proteins"/>
    <property type="match status" value="1"/>
</dbReference>
<dbReference type="InterPro" id="IPR059180">
    <property type="entry name" value="3D_YorM"/>
</dbReference>
<evidence type="ECO:0000313" key="4">
    <source>
        <dbReference type="EMBL" id="CDQ41894.1"/>
    </source>
</evidence>
<dbReference type="SUPFAM" id="SSF50685">
    <property type="entry name" value="Barwin-like endoglucanases"/>
    <property type="match status" value="1"/>
</dbReference>
<reference evidence="5" key="2">
    <citation type="submission" date="2014-05" db="EMBL/GenBank/DDBJ databases">
        <title>Draft genome sequence of Virgibacillus massiliensis Vm-5.</title>
        <authorList>
            <person name="Khelaifia S."/>
            <person name="Croce O."/>
            <person name="Lagier J.C."/>
            <person name="Raoult D."/>
        </authorList>
    </citation>
    <scope>NUCLEOTIDE SEQUENCE [LARGE SCALE GENOMIC DNA]</scope>
    <source>
        <strain evidence="5">Vm-5</strain>
    </source>
</reference>
<evidence type="ECO:0000256" key="1">
    <source>
        <dbReference type="ARBA" id="ARBA00022729"/>
    </source>
</evidence>
<dbReference type="AlphaFoldDB" id="A0A024QHC3"/>
<feature type="coiled-coil region" evidence="2">
    <location>
        <begin position="33"/>
        <end position="116"/>
    </location>
</feature>
<keyword evidence="5" id="KW-1185">Reference proteome</keyword>
<proteinExistence type="predicted"/>
<organism evidence="4 5">
    <name type="scientific">Virgibacillus massiliensis</name>
    <dbReference type="NCBI Taxonomy" id="1462526"/>
    <lineage>
        <taxon>Bacteria</taxon>
        <taxon>Bacillati</taxon>
        <taxon>Bacillota</taxon>
        <taxon>Bacilli</taxon>
        <taxon>Bacillales</taxon>
        <taxon>Bacillaceae</taxon>
        <taxon>Virgibacillus</taxon>
    </lineage>
</organism>
<evidence type="ECO:0000313" key="5">
    <source>
        <dbReference type="Proteomes" id="UP000028875"/>
    </source>
</evidence>
<sequence length="228" mass="25907">MKKFRGKTIIVSAIAFSLLLVTSYQFYSYILNHNQLKIEHKDIQNKNKEQKKIIHQLQTENEEKSSKIEQHKSTIEDKNKVIDEQEQKIEELKEKRNKLQEELQVKRDSVEQTSQLTTLVKTTSTNGGWKDFKATYYDANYQSTGKYPGDTGYGKTASGRTVTEGVTIAVDPDVIPLGSWVLVKYPDGRVEKRRADDTGSAINGNKIDIYVPKATLSSGKHNVKVKIL</sequence>
<dbReference type="eggNOG" id="COG3584">
    <property type="taxonomic scope" value="Bacteria"/>
</dbReference>
<dbReference type="GO" id="GO:0009254">
    <property type="term" value="P:peptidoglycan turnover"/>
    <property type="evidence" value="ECO:0007669"/>
    <property type="project" value="InterPro"/>
</dbReference>
<keyword evidence="1" id="KW-0732">Signal</keyword>
<dbReference type="InterPro" id="IPR010611">
    <property type="entry name" value="3D_dom"/>
</dbReference>
<dbReference type="Proteomes" id="UP000028875">
    <property type="component" value="Unassembled WGS sequence"/>
</dbReference>